<evidence type="ECO:0000313" key="3">
    <source>
        <dbReference type="EMBL" id="GAY62275.1"/>
    </source>
</evidence>
<name>A0A2H5QDG8_CITUN</name>
<feature type="domain" description="Disease resistance protein RPS4B/Roq1-like leucine-rich repeats" evidence="2">
    <location>
        <begin position="10"/>
        <end position="91"/>
    </location>
</feature>
<accession>A0A2H5QDG8</accession>
<dbReference type="Gene3D" id="3.80.10.10">
    <property type="entry name" value="Ribonuclease Inhibitor"/>
    <property type="match status" value="1"/>
</dbReference>
<reference evidence="3 4" key="1">
    <citation type="journal article" date="2017" name="Front. Genet.">
        <title>Draft sequencing of the heterozygous diploid genome of Satsuma (Citrus unshiu Marc.) using a hybrid assembly approach.</title>
        <authorList>
            <person name="Shimizu T."/>
            <person name="Tanizawa Y."/>
            <person name="Mochizuki T."/>
            <person name="Nagasaki H."/>
            <person name="Yoshioka T."/>
            <person name="Toyoda A."/>
            <person name="Fujiyama A."/>
            <person name="Kaminuma E."/>
            <person name="Nakamura Y."/>
        </authorList>
    </citation>
    <scope>NUCLEOTIDE SEQUENCE [LARGE SCALE GENOMIC DNA]</scope>
    <source>
        <strain evidence="4">cv. Miyagawa wase</strain>
    </source>
</reference>
<proteinExistence type="predicted"/>
<keyword evidence="4" id="KW-1185">Reference proteome</keyword>
<comment type="caution">
    <text evidence="3">The sequence shown here is derived from an EMBL/GenBank/DDBJ whole genome shotgun (WGS) entry which is preliminary data.</text>
</comment>
<dbReference type="AlphaFoldDB" id="A0A2H5QDG8"/>
<dbReference type="Proteomes" id="UP000236630">
    <property type="component" value="Unassembled WGS sequence"/>
</dbReference>
<sequence length="182" mass="20935">MELPESLGQLSTLEELFLVKNNFVRIPESIMQLSKLKFLNLSYSERLQSLLKLPCSLLELDAHHCTVLDTLSGLIFSSYEIDLSCNFKLDRNEARGIVEDALQEIQLMATAHWKEAREEGYFLEKSVHVILPGNEIPKWFRCQSVGSSVEKIAYLYVILRAHSEWVPLNKSEKSCEVRILFC</sequence>
<evidence type="ECO:0000256" key="1">
    <source>
        <dbReference type="ARBA" id="ARBA00022821"/>
    </source>
</evidence>
<gene>
    <name evidence="3" type="ORF">CUMW_216500</name>
</gene>
<dbReference type="PANTHER" id="PTHR16083">
    <property type="entry name" value="LEUCINE RICH REPEAT CONTAINING PROTEIN"/>
    <property type="match status" value="1"/>
</dbReference>
<evidence type="ECO:0000259" key="2">
    <source>
        <dbReference type="Pfam" id="PF23286"/>
    </source>
</evidence>
<dbReference type="InterPro" id="IPR058546">
    <property type="entry name" value="RPS4B/Roq1-like_LRR"/>
</dbReference>
<dbReference type="InterPro" id="IPR032675">
    <property type="entry name" value="LRR_dom_sf"/>
</dbReference>
<protein>
    <recommendedName>
        <fullName evidence="2">Disease resistance protein RPS4B/Roq1-like leucine-rich repeats domain-containing protein</fullName>
    </recommendedName>
</protein>
<organism evidence="3 4">
    <name type="scientific">Citrus unshiu</name>
    <name type="common">Satsuma mandarin</name>
    <name type="synonym">Citrus nobilis var. unshiu</name>
    <dbReference type="NCBI Taxonomy" id="55188"/>
    <lineage>
        <taxon>Eukaryota</taxon>
        <taxon>Viridiplantae</taxon>
        <taxon>Streptophyta</taxon>
        <taxon>Embryophyta</taxon>
        <taxon>Tracheophyta</taxon>
        <taxon>Spermatophyta</taxon>
        <taxon>Magnoliopsida</taxon>
        <taxon>eudicotyledons</taxon>
        <taxon>Gunneridae</taxon>
        <taxon>Pentapetalae</taxon>
        <taxon>rosids</taxon>
        <taxon>malvids</taxon>
        <taxon>Sapindales</taxon>
        <taxon>Rutaceae</taxon>
        <taxon>Aurantioideae</taxon>
        <taxon>Citrus</taxon>
    </lineage>
</organism>
<keyword evidence="1" id="KW-0611">Plant defense</keyword>
<dbReference type="SUPFAM" id="SSF52047">
    <property type="entry name" value="RNI-like"/>
    <property type="match status" value="1"/>
</dbReference>
<dbReference type="Pfam" id="PF23286">
    <property type="entry name" value="LRR_13"/>
    <property type="match status" value="1"/>
</dbReference>
<evidence type="ECO:0000313" key="4">
    <source>
        <dbReference type="Proteomes" id="UP000236630"/>
    </source>
</evidence>
<dbReference type="EMBL" id="BDQV01000298">
    <property type="protein sequence ID" value="GAY62275.1"/>
    <property type="molecule type" value="Genomic_DNA"/>
</dbReference>
<dbReference type="PANTHER" id="PTHR16083:SF65">
    <property type="entry name" value="DISEASE RESISTANCE PROTEIN RPP8-LIKE"/>
    <property type="match status" value="1"/>
</dbReference>